<dbReference type="Proteomes" id="UP000321155">
    <property type="component" value="Unassembled WGS sequence"/>
</dbReference>
<evidence type="ECO:0000313" key="3">
    <source>
        <dbReference type="EMBL" id="GEO91680.1"/>
    </source>
</evidence>
<evidence type="ECO:0000313" key="4">
    <source>
        <dbReference type="Proteomes" id="UP000057181"/>
    </source>
</evidence>
<reference evidence="2 4" key="1">
    <citation type="submission" date="2015-11" db="EMBL/GenBank/DDBJ databases">
        <title>Complete Genome Sequence of Kocuria flava strain HO-9041.</title>
        <authorList>
            <person name="Zhou M."/>
            <person name="Dai J."/>
        </authorList>
    </citation>
    <scope>NUCLEOTIDE SEQUENCE [LARGE SCALE GENOMIC DNA]</scope>
    <source>
        <strain evidence="2 4">HO-9041</strain>
    </source>
</reference>
<keyword evidence="5" id="KW-1185">Reference proteome</keyword>
<dbReference type="EMBL" id="BJZR01000017">
    <property type="protein sequence ID" value="GEO91680.1"/>
    <property type="molecule type" value="Genomic_DNA"/>
</dbReference>
<evidence type="ECO:0008006" key="6">
    <source>
        <dbReference type="Google" id="ProtNLM"/>
    </source>
</evidence>
<organism evidence="2 4">
    <name type="scientific">Kocuria flava</name>
    <dbReference type="NCBI Taxonomy" id="446860"/>
    <lineage>
        <taxon>Bacteria</taxon>
        <taxon>Bacillati</taxon>
        <taxon>Actinomycetota</taxon>
        <taxon>Actinomycetes</taxon>
        <taxon>Micrococcales</taxon>
        <taxon>Micrococcaceae</taxon>
        <taxon>Kocuria</taxon>
    </lineage>
</organism>
<name>A0A0U3G0U9_9MICC</name>
<feature type="signal peptide" evidence="1">
    <location>
        <begin position="1"/>
        <end position="27"/>
    </location>
</feature>
<sequence length="150" mass="15771">MNRHLRRTGPLAGLVLCLLALPACGTAAPQRSIVLEDTPSARPDPAPTALPAADPRTCFDVAGAHTALAVVPLSTDEADPRYRPEEISASVHELASRVPAELRPAFDDAGAVLAGAGDSLQPAELAELQRTLAPVDEWLQARCEEPAPTR</sequence>
<protein>
    <recommendedName>
        <fullName evidence="6">Haemophore haem-binding domain-containing protein</fullName>
    </recommendedName>
</protein>
<accession>A0A0U3G0U9</accession>
<evidence type="ECO:0000313" key="2">
    <source>
        <dbReference type="EMBL" id="ALU38634.1"/>
    </source>
</evidence>
<dbReference type="EMBL" id="CP013254">
    <property type="protein sequence ID" value="ALU38634.1"/>
    <property type="molecule type" value="Genomic_DNA"/>
</dbReference>
<dbReference type="OrthoDB" id="4883608at2"/>
<keyword evidence="1" id="KW-0732">Signal</keyword>
<dbReference type="KEGG" id="kfv:AS188_01460"/>
<gene>
    <name evidence="2" type="ORF">AS188_01460</name>
    <name evidence="3" type="ORF">KFL01_09860</name>
</gene>
<dbReference type="Proteomes" id="UP000057181">
    <property type="component" value="Chromosome"/>
</dbReference>
<feature type="chain" id="PRO_5044547188" description="Haemophore haem-binding domain-containing protein" evidence="1">
    <location>
        <begin position="28"/>
        <end position="150"/>
    </location>
</feature>
<evidence type="ECO:0000256" key="1">
    <source>
        <dbReference type="SAM" id="SignalP"/>
    </source>
</evidence>
<reference evidence="3 5" key="2">
    <citation type="submission" date="2019-07" db="EMBL/GenBank/DDBJ databases">
        <title>Whole genome shotgun sequence of Kocuria flava NBRC 107626.</title>
        <authorList>
            <person name="Hosoyama A."/>
            <person name="Uohara A."/>
            <person name="Ohji S."/>
            <person name="Ichikawa N."/>
        </authorList>
    </citation>
    <scope>NUCLEOTIDE SEQUENCE [LARGE SCALE GENOMIC DNA]</scope>
    <source>
        <strain evidence="3 5">NBRC 107626</strain>
    </source>
</reference>
<proteinExistence type="predicted"/>
<evidence type="ECO:0000313" key="5">
    <source>
        <dbReference type="Proteomes" id="UP000321155"/>
    </source>
</evidence>
<dbReference type="RefSeq" id="WP_058857348.1">
    <property type="nucleotide sequence ID" value="NZ_BJZR01000017.1"/>
</dbReference>
<dbReference type="AlphaFoldDB" id="A0A0U3G0U9"/>